<name>E3SNZ7_9CAUD</name>
<dbReference type="GeneID" id="10329375"/>
<dbReference type="PROSITE" id="PS00195">
    <property type="entry name" value="GLUTAREDOXIN_1"/>
    <property type="match status" value="1"/>
</dbReference>
<dbReference type="PROSITE" id="PS51354">
    <property type="entry name" value="GLUTAREDOXIN_2"/>
    <property type="match status" value="1"/>
</dbReference>
<dbReference type="CDD" id="cd02066">
    <property type="entry name" value="GRX_family"/>
    <property type="match status" value="1"/>
</dbReference>
<dbReference type="InterPro" id="IPR011767">
    <property type="entry name" value="GLR_AS"/>
</dbReference>
<keyword evidence="2" id="KW-0676">Redox-active center</keyword>
<dbReference type="InterPro" id="IPR002109">
    <property type="entry name" value="Glutaredoxin"/>
</dbReference>
<dbReference type="Pfam" id="PF00462">
    <property type="entry name" value="Glutaredoxin"/>
    <property type="match status" value="1"/>
</dbReference>
<accession>E3SNZ7</accession>
<keyword evidence="5" id="KW-1185">Reference proteome</keyword>
<evidence type="ECO:0000313" key="5">
    <source>
        <dbReference type="Proteomes" id="UP000006532"/>
    </source>
</evidence>
<organism evidence="4 5">
    <name type="scientific">Prochlorococcus phage P-SSM7</name>
    <dbReference type="NCBI Taxonomy" id="445688"/>
    <lineage>
        <taxon>Viruses</taxon>
        <taxon>Duplodnaviria</taxon>
        <taxon>Heunggongvirae</taxon>
        <taxon>Uroviricota</taxon>
        <taxon>Caudoviricetes</taxon>
        <taxon>Pantevenvirales</taxon>
        <taxon>Kyanoviridae</taxon>
        <taxon>Palaemonvirus</taxon>
        <taxon>Palaemonvirus pssm7</taxon>
    </lineage>
</organism>
<dbReference type="EMBL" id="GU071103">
    <property type="protein sequence ID" value="ADO98874.1"/>
    <property type="molecule type" value="Genomic_DNA"/>
</dbReference>
<gene>
    <name evidence="4" type="primary">nrdC</name>
    <name evidence="4" type="ORF">PSSM7_233</name>
</gene>
<evidence type="ECO:0000256" key="1">
    <source>
        <dbReference type="ARBA" id="ARBA00023157"/>
    </source>
</evidence>
<dbReference type="RefSeq" id="YP_004325060.1">
    <property type="nucleotide sequence ID" value="NC_015290.1"/>
</dbReference>
<feature type="domain" description="Glutaredoxin" evidence="3">
    <location>
        <begin position="5"/>
        <end position="60"/>
    </location>
</feature>
<dbReference type="PRINTS" id="PR00160">
    <property type="entry name" value="GLUTAREDOXIN"/>
</dbReference>
<evidence type="ECO:0000256" key="2">
    <source>
        <dbReference type="ARBA" id="ARBA00023284"/>
    </source>
</evidence>
<dbReference type="OrthoDB" id="25064at10239"/>
<dbReference type="InterPro" id="IPR036249">
    <property type="entry name" value="Thioredoxin-like_sf"/>
</dbReference>
<protein>
    <submittedName>
        <fullName evidence="4">Glutaredoxin</fullName>
    </submittedName>
</protein>
<sequence>MNFSVYTRNGCPYCSKVKSVIAGKGYKFTEYRLDTHFDRQGFYEQFGNGSTFPQVILDGKTLGGCTETVLYLRENNLI</sequence>
<dbReference type="Proteomes" id="UP000006532">
    <property type="component" value="Segment"/>
</dbReference>
<evidence type="ECO:0000259" key="3">
    <source>
        <dbReference type="Pfam" id="PF00462"/>
    </source>
</evidence>
<evidence type="ECO:0000313" key="4">
    <source>
        <dbReference type="EMBL" id="ADO98874.1"/>
    </source>
</evidence>
<reference evidence="4 5" key="1">
    <citation type="journal article" date="2010" name="Environ. Microbiol.">
        <title>Genomic analysis of oceanic cyanobacterial myoviruses compared with T4-like myoviruses from diverse hosts and environments.</title>
        <authorList>
            <person name="Sullivan M.B."/>
            <person name="Huang K.H."/>
            <person name="Ignacio-Espinoza J.C."/>
            <person name="Berlin A.M."/>
            <person name="Kelly L."/>
            <person name="Weigele P.R."/>
            <person name="DeFrancesco A.S."/>
            <person name="Kern S.E."/>
            <person name="Thompson L.R."/>
            <person name="Young S."/>
            <person name="Yandava C."/>
            <person name="Fu R."/>
            <person name="Krastins B."/>
            <person name="Chase M."/>
            <person name="Sarracino D."/>
            <person name="Osburne M.S."/>
            <person name="Henn M.R."/>
            <person name="Chisholm S.W."/>
        </authorList>
    </citation>
    <scope>NUCLEOTIDE SEQUENCE [LARGE SCALE GENOMIC DNA]</scope>
    <source>
        <strain evidence="4">NATL1A-15</strain>
    </source>
</reference>
<dbReference type="Gene3D" id="3.40.30.10">
    <property type="entry name" value="Glutaredoxin"/>
    <property type="match status" value="1"/>
</dbReference>
<proteinExistence type="predicted"/>
<keyword evidence="1" id="KW-1015">Disulfide bond</keyword>
<dbReference type="InterPro" id="IPR014025">
    <property type="entry name" value="Glutaredoxin_subgr"/>
</dbReference>
<dbReference type="SUPFAM" id="SSF52833">
    <property type="entry name" value="Thioredoxin-like"/>
    <property type="match status" value="1"/>
</dbReference>
<dbReference type="KEGG" id="vg:10329375"/>